<dbReference type="EMBL" id="VXIS01000320">
    <property type="protein sequence ID" value="KAA8894674.1"/>
    <property type="molecule type" value="Genomic_DNA"/>
</dbReference>
<name>A0A5J5EHF6_9PEZI</name>
<evidence type="ECO:0000313" key="2">
    <source>
        <dbReference type="Proteomes" id="UP000326924"/>
    </source>
</evidence>
<dbReference type="Proteomes" id="UP000326924">
    <property type="component" value="Unassembled WGS sequence"/>
</dbReference>
<evidence type="ECO:0000313" key="1">
    <source>
        <dbReference type="EMBL" id="KAA8894674.1"/>
    </source>
</evidence>
<gene>
    <name evidence="1" type="ORF">FN846DRAFT_973065</name>
</gene>
<dbReference type="Gene3D" id="3.30.420.10">
    <property type="entry name" value="Ribonuclease H-like superfamily/Ribonuclease H"/>
    <property type="match status" value="1"/>
</dbReference>
<comment type="caution">
    <text evidence="1">The sequence shown here is derived from an EMBL/GenBank/DDBJ whole genome shotgun (WGS) entry which is preliminary data.</text>
</comment>
<keyword evidence="2" id="KW-1185">Reference proteome</keyword>
<reference evidence="1 2" key="1">
    <citation type="submission" date="2019-09" db="EMBL/GenBank/DDBJ databases">
        <title>Draft genome of the ectomycorrhizal ascomycete Sphaerosporella brunnea.</title>
        <authorList>
            <consortium name="DOE Joint Genome Institute"/>
            <person name="Benucci G.M."/>
            <person name="Marozzi G."/>
            <person name="Antonielli L."/>
            <person name="Sanchez S."/>
            <person name="Marco P."/>
            <person name="Wang X."/>
            <person name="Falini L.B."/>
            <person name="Barry K."/>
            <person name="Haridas S."/>
            <person name="Lipzen A."/>
            <person name="Labutti K."/>
            <person name="Grigoriev I.V."/>
            <person name="Murat C."/>
            <person name="Martin F."/>
            <person name="Albertini E."/>
            <person name="Donnini D."/>
            <person name="Bonito G."/>
        </authorList>
    </citation>
    <scope>NUCLEOTIDE SEQUENCE [LARGE SCALE GENOMIC DNA]</scope>
    <source>
        <strain evidence="1 2">Sb_GMNB300</strain>
    </source>
</reference>
<organism evidence="1 2">
    <name type="scientific">Sphaerosporella brunnea</name>
    <dbReference type="NCBI Taxonomy" id="1250544"/>
    <lineage>
        <taxon>Eukaryota</taxon>
        <taxon>Fungi</taxon>
        <taxon>Dikarya</taxon>
        <taxon>Ascomycota</taxon>
        <taxon>Pezizomycotina</taxon>
        <taxon>Pezizomycetes</taxon>
        <taxon>Pezizales</taxon>
        <taxon>Pyronemataceae</taxon>
        <taxon>Sphaerosporella</taxon>
    </lineage>
</organism>
<dbReference type="AlphaFoldDB" id="A0A5J5EHF6"/>
<dbReference type="InParanoid" id="A0A5J5EHF6"/>
<dbReference type="InterPro" id="IPR036397">
    <property type="entry name" value="RNaseH_sf"/>
</dbReference>
<dbReference type="OrthoDB" id="5410741at2759"/>
<dbReference type="GO" id="GO:0003676">
    <property type="term" value="F:nucleic acid binding"/>
    <property type="evidence" value="ECO:0007669"/>
    <property type="project" value="InterPro"/>
</dbReference>
<evidence type="ECO:0008006" key="3">
    <source>
        <dbReference type="Google" id="ProtNLM"/>
    </source>
</evidence>
<proteinExistence type="predicted"/>
<sequence>MSQDSLFAYVGFNPIERIWLLMKSRIQTRRGSERVITLSRMKHVLQEEWDHITIEEINREISRLPTVMARCIAANGGNNFHG</sequence>
<accession>A0A5J5EHF6</accession>
<protein>
    <recommendedName>
        <fullName evidence="3">Tc1-like transposase DDE domain-containing protein</fullName>
    </recommendedName>
</protein>